<dbReference type="Pfam" id="PF22746">
    <property type="entry name" value="SHOCT-like_DUF2089-C"/>
    <property type="match status" value="1"/>
</dbReference>
<dbReference type="EMBL" id="CP059066">
    <property type="protein sequence ID" value="QSQ09006.1"/>
    <property type="molecule type" value="Genomic_DNA"/>
</dbReference>
<evidence type="ECO:0000259" key="1">
    <source>
        <dbReference type="Pfam" id="PF22746"/>
    </source>
</evidence>
<gene>
    <name evidence="2" type="ORF">H0A61_01363</name>
</gene>
<protein>
    <recommendedName>
        <fullName evidence="1">YvlB/LiaX N-terminal domain-containing protein</fullName>
    </recommendedName>
</protein>
<dbReference type="InterPro" id="IPR053959">
    <property type="entry name" value="YvlB/LiaX_N"/>
</dbReference>
<organism evidence="2 3">
    <name type="scientific">Koleobacter methoxysyntrophicus</name>
    <dbReference type="NCBI Taxonomy" id="2751313"/>
    <lineage>
        <taxon>Bacteria</taxon>
        <taxon>Bacillati</taxon>
        <taxon>Bacillota</taxon>
        <taxon>Clostridia</taxon>
        <taxon>Koleobacterales</taxon>
        <taxon>Koleobacteraceae</taxon>
        <taxon>Koleobacter</taxon>
    </lineage>
</organism>
<name>A0A8A0RP73_9FIRM</name>
<feature type="domain" description="YvlB/LiaX N-terminal" evidence="1">
    <location>
        <begin position="3"/>
        <end position="28"/>
    </location>
</feature>
<accession>A0A8A0RP73</accession>
<dbReference type="RefSeq" id="WP_206709200.1">
    <property type="nucleotide sequence ID" value="NZ_CP059066.1"/>
</dbReference>
<dbReference type="Proteomes" id="UP000662904">
    <property type="component" value="Chromosome"/>
</dbReference>
<reference evidence="2" key="1">
    <citation type="submission" date="2020-07" db="EMBL/GenBank/DDBJ databases">
        <title>Koleobacter methoxysyntrophicus gen. nov., sp. nov., a novel anaerobic bacterium isolated from deep subsurface oil field and proposal of Koleobacterales ord. nov. in the phylum Firmicutes.</title>
        <authorList>
            <person name="Sakamoto S."/>
            <person name="Tamaki H."/>
        </authorList>
    </citation>
    <scope>NUCLEOTIDE SEQUENCE</scope>
    <source>
        <strain evidence="2">NRmbB1</strain>
    </source>
</reference>
<proteinExistence type="predicted"/>
<dbReference type="AlphaFoldDB" id="A0A8A0RP73"/>
<evidence type="ECO:0000313" key="3">
    <source>
        <dbReference type="Proteomes" id="UP000662904"/>
    </source>
</evidence>
<keyword evidence="3" id="KW-1185">Reference proteome</keyword>
<evidence type="ECO:0000313" key="2">
    <source>
        <dbReference type="EMBL" id="QSQ09006.1"/>
    </source>
</evidence>
<dbReference type="KEGG" id="kme:H0A61_01363"/>
<sequence length="126" mass="14064">MREETVQILKMVEEGKITADQAVQLIEAGNLFDNSKDRSTAVSGRAKWLRVRVYDINSNKRKVNISIPLSLVSIGLKLGTKFGLDKADLKGIDFNEIIQLIQEGEEGKLVDVIDEESGEKVEVYVD</sequence>